<evidence type="ECO:0000313" key="3">
    <source>
        <dbReference type="Proteomes" id="UP001055093"/>
    </source>
</evidence>
<evidence type="ECO:0008006" key="4">
    <source>
        <dbReference type="Google" id="ProtNLM"/>
    </source>
</evidence>
<proteinExistence type="predicted"/>
<dbReference type="Pfam" id="PF09954">
    <property type="entry name" value="DUF2188"/>
    <property type="match status" value="1"/>
</dbReference>
<keyword evidence="3" id="KW-1185">Reference proteome</keyword>
<dbReference type="Proteomes" id="UP001055093">
    <property type="component" value="Unassembled WGS sequence"/>
</dbReference>
<sequence length="70" mass="7894">MSKPGNIYVEPREQGDYAVRREGSKRASDVLPTQKAAIERARELEPDKKPNVARVRNTKAGGPNQFRTTR</sequence>
<reference evidence="2" key="2">
    <citation type="submission" date="2021-08" db="EMBL/GenBank/DDBJ databases">
        <authorList>
            <person name="Tani A."/>
            <person name="Ola A."/>
            <person name="Ogura Y."/>
            <person name="Katsura K."/>
            <person name="Hayashi T."/>
        </authorList>
    </citation>
    <scope>NUCLEOTIDE SEQUENCE</scope>
    <source>
        <strain evidence="2">DSM 14458</strain>
    </source>
</reference>
<gene>
    <name evidence="2" type="ORF">BGCPKDLD_1521</name>
</gene>
<dbReference type="InterPro" id="IPR018691">
    <property type="entry name" value="DUF2188"/>
</dbReference>
<organism evidence="2 3">
    <name type="scientific">Methylorubrum suomiense</name>
    <dbReference type="NCBI Taxonomy" id="144191"/>
    <lineage>
        <taxon>Bacteria</taxon>
        <taxon>Pseudomonadati</taxon>
        <taxon>Pseudomonadota</taxon>
        <taxon>Alphaproteobacteria</taxon>
        <taxon>Hyphomicrobiales</taxon>
        <taxon>Methylobacteriaceae</taxon>
        <taxon>Methylorubrum</taxon>
    </lineage>
</organism>
<feature type="compositionally biased region" description="Basic and acidic residues" evidence="1">
    <location>
        <begin position="10"/>
        <end position="28"/>
    </location>
</feature>
<dbReference type="RefSeq" id="WP_012452049.1">
    <property type="nucleotide sequence ID" value="NZ_BPRE01000004.1"/>
</dbReference>
<accession>A0ABQ4UW73</accession>
<feature type="region of interest" description="Disordered" evidence="1">
    <location>
        <begin position="1"/>
        <end position="70"/>
    </location>
</feature>
<protein>
    <recommendedName>
        <fullName evidence="4">DUF2188 domain-containing protein</fullName>
    </recommendedName>
</protein>
<reference evidence="2" key="1">
    <citation type="journal article" date="2021" name="Front. Microbiol.">
        <title>Comprehensive Comparative Genomics and Phenotyping of Methylobacterium Species.</title>
        <authorList>
            <person name="Alessa O."/>
            <person name="Ogura Y."/>
            <person name="Fujitani Y."/>
            <person name="Takami H."/>
            <person name="Hayashi T."/>
            <person name="Sahin N."/>
            <person name="Tani A."/>
        </authorList>
    </citation>
    <scope>NUCLEOTIDE SEQUENCE</scope>
    <source>
        <strain evidence="2">DSM 14458</strain>
    </source>
</reference>
<comment type="caution">
    <text evidence="2">The sequence shown here is derived from an EMBL/GenBank/DDBJ whole genome shotgun (WGS) entry which is preliminary data.</text>
</comment>
<evidence type="ECO:0000256" key="1">
    <source>
        <dbReference type="SAM" id="MobiDB-lite"/>
    </source>
</evidence>
<evidence type="ECO:0000313" key="2">
    <source>
        <dbReference type="EMBL" id="GJE74947.1"/>
    </source>
</evidence>
<feature type="compositionally biased region" description="Basic and acidic residues" evidence="1">
    <location>
        <begin position="37"/>
        <end position="50"/>
    </location>
</feature>
<dbReference type="EMBL" id="BPRE01000004">
    <property type="protein sequence ID" value="GJE74947.1"/>
    <property type="molecule type" value="Genomic_DNA"/>
</dbReference>
<name>A0ABQ4UW73_9HYPH</name>